<accession>A0A917DX15</accession>
<dbReference type="Proteomes" id="UP000609064">
    <property type="component" value="Unassembled WGS sequence"/>
</dbReference>
<name>A0A917DX15_9BACT</name>
<comment type="similarity">
    <text evidence="2">Belongs to the sulfatase family.</text>
</comment>
<evidence type="ECO:0000313" key="9">
    <source>
        <dbReference type="Proteomes" id="UP000609064"/>
    </source>
</evidence>
<gene>
    <name evidence="8" type="ORF">GCM10011514_45950</name>
</gene>
<sequence length="456" mass="51908">MKIRLICVFSLLILLLSFIKKNEIRQPNFIVFFIDDMGSADLACYGNTFNQTPNIDQLAQKGVKFTNAYSACTVCSPSRAALMTGKYPAKLHITDWIAGHEKTNPKLLIPDWQKFLPQSEKTVAEYLKENGYVNWHVGKWHLGEGEEFYPLNQGFDINIGGSNWGHPKKGFFAPYQMPLLTEGVKGEYLTDRLTNEAIKLIENHNENVPFFLNLAHYAVHSPVQAKAEKIEKYKKLLVYLDKQKNPAYAAMIESLDEGIGRVMSALEKKNLLENTVIIFASDNGTLMQSASSLPFRKGKGWCYEGGTRTPLIVYWKNKIEGGKVIDEPTITMDLTSTILDLAAIKPSEKLDGKSLKPVILTNKKYERPLFWHYPHYHEGDAPYSAVRLGDWKLIEFFENNSLELYNLKDDISESNNLALINPQKAKELKKLLDKWRKANNAQIPTPNPNYIEKKSK</sequence>
<keyword evidence="3" id="KW-0479">Metal-binding</keyword>
<evidence type="ECO:0000256" key="2">
    <source>
        <dbReference type="ARBA" id="ARBA00008779"/>
    </source>
</evidence>
<keyword evidence="4" id="KW-0732">Signal</keyword>
<evidence type="ECO:0000259" key="7">
    <source>
        <dbReference type="Pfam" id="PF00884"/>
    </source>
</evidence>
<dbReference type="InterPro" id="IPR017850">
    <property type="entry name" value="Alkaline_phosphatase_core_sf"/>
</dbReference>
<dbReference type="GO" id="GO:0046872">
    <property type="term" value="F:metal ion binding"/>
    <property type="evidence" value="ECO:0007669"/>
    <property type="project" value="UniProtKB-KW"/>
</dbReference>
<evidence type="ECO:0000256" key="5">
    <source>
        <dbReference type="ARBA" id="ARBA00022801"/>
    </source>
</evidence>
<comment type="cofactor">
    <cofactor evidence="1">
        <name>Ca(2+)</name>
        <dbReference type="ChEBI" id="CHEBI:29108"/>
    </cofactor>
</comment>
<comment type="caution">
    <text evidence="8">The sequence shown here is derived from an EMBL/GenBank/DDBJ whole genome shotgun (WGS) entry which is preliminary data.</text>
</comment>
<dbReference type="AlphaFoldDB" id="A0A917DX15"/>
<keyword evidence="9" id="KW-1185">Reference proteome</keyword>
<evidence type="ECO:0000256" key="1">
    <source>
        <dbReference type="ARBA" id="ARBA00001913"/>
    </source>
</evidence>
<evidence type="ECO:0000313" key="8">
    <source>
        <dbReference type="EMBL" id="GGD76856.1"/>
    </source>
</evidence>
<reference evidence="8" key="1">
    <citation type="journal article" date="2014" name="Int. J. Syst. Evol. Microbiol.">
        <title>Complete genome sequence of Corynebacterium casei LMG S-19264T (=DSM 44701T), isolated from a smear-ripened cheese.</title>
        <authorList>
            <consortium name="US DOE Joint Genome Institute (JGI-PGF)"/>
            <person name="Walter F."/>
            <person name="Albersmeier A."/>
            <person name="Kalinowski J."/>
            <person name="Ruckert C."/>
        </authorList>
    </citation>
    <scope>NUCLEOTIDE SEQUENCE</scope>
    <source>
        <strain evidence="8">CGMCC 1.15958</strain>
    </source>
</reference>
<dbReference type="RefSeq" id="WP_188769860.1">
    <property type="nucleotide sequence ID" value="NZ_BMKK01000012.1"/>
</dbReference>
<dbReference type="InterPro" id="IPR050738">
    <property type="entry name" value="Sulfatase"/>
</dbReference>
<dbReference type="CDD" id="cd16144">
    <property type="entry name" value="ARS_like"/>
    <property type="match status" value="1"/>
</dbReference>
<evidence type="ECO:0000256" key="3">
    <source>
        <dbReference type="ARBA" id="ARBA00022723"/>
    </source>
</evidence>
<reference evidence="8" key="2">
    <citation type="submission" date="2020-09" db="EMBL/GenBank/DDBJ databases">
        <authorList>
            <person name="Sun Q."/>
            <person name="Zhou Y."/>
        </authorList>
    </citation>
    <scope>NUCLEOTIDE SEQUENCE</scope>
    <source>
        <strain evidence="8">CGMCC 1.15958</strain>
    </source>
</reference>
<dbReference type="PANTHER" id="PTHR42693">
    <property type="entry name" value="ARYLSULFATASE FAMILY MEMBER"/>
    <property type="match status" value="1"/>
</dbReference>
<proteinExistence type="inferred from homology"/>
<dbReference type="InterPro" id="IPR000917">
    <property type="entry name" value="Sulfatase_N"/>
</dbReference>
<feature type="domain" description="Sulfatase N-terminal" evidence="7">
    <location>
        <begin position="27"/>
        <end position="342"/>
    </location>
</feature>
<dbReference type="Pfam" id="PF00884">
    <property type="entry name" value="Sulfatase"/>
    <property type="match status" value="1"/>
</dbReference>
<dbReference type="Gene3D" id="3.40.720.10">
    <property type="entry name" value="Alkaline Phosphatase, subunit A"/>
    <property type="match status" value="1"/>
</dbReference>
<protein>
    <submittedName>
        <fullName evidence="8">Sulfatase</fullName>
    </submittedName>
</protein>
<dbReference type="GO" id="GO:0004065">
    <property type="term" value="F:arylsulfatase activity"/>
    <property type="evidence" value="ECO:0007669"/>
    <property type="project" value="TreeGrafter"/>
</dbReference>
<organism evidence="8 9">
    <name type="scientific">Emticicia aquatilis</name>
    <dbReference type="NCBI Taxonomy" id="1537369"/>
    <lineage>
        <taxon>Bacteria</taxon>
        <taxon>Pseudomonadati</taxon>
        <taxon>Bacteroidota</taxon>
        <taxon>Cytophagia</taxon>
        <taxon>Cytophagales</taxon>
        <taxon>Leadbetterellaceae</taxon>
        <taxon>Emticicia</taxon>
    </lineage>
</organism>
<dbReference type="Gene3D" id="3.30.1120.10">
    <property type="match status" value="1"/>
</dbReference>
<evidence type="ECO:0000256" key="4">
    <source>
        <dbReference type="ARBA" id="ARBA00022729"/>
    </source>
</evidence>
<keyword evidence="5" id="KW-0378">Hydrolase</keyword>
<evidence type="ECO:0000256" key="6">
    <source>
        <dbReference type="ARBA" id="ARBA00022837"/>
    </source>
</evidence>
<dbReference type="EMBL" id="BMKK01000012">
    <property type="protein sequence ID" value="GGD76856.1"/>
    <property type="molecule type" value="Genomic_DNA"/>
</dbReference>
<keyword evidence="6" id="KW-0106">Calcium</keyword>
<dbReference type="PANTHER" id="PTHR42693:SF42">
    <property type="entry name" value="ARYLSULFATASE G"/>
    <property type="match status" value="1"/>
</dbReference>
<dbReference type="SUPFAM" id="SSF53649">
    <property type="entry name" value="Alkaline phosphatase-like"/>
    <property type="match status" value="1"/>
</dbReference>